<dbReference type="EMBL" id="CABPRW010000007">
    <property type="protein sequence ID" value="VVE26418.1"/>
    <property type="molecule type" value="Genomic_DNA"/>
</dbReference>
<protein>
    <recommendedName>
        <fullName evidence="1">TnsA endonuclease N-terminal domain-containing protein</fullName>
    </recommendedName>
</protein>
<dbReference type="OrthoDB" id="509902at2"/>
<proteinExistence type="predicted"/>
<dbReference type="AlphaFoldDB" id="A0A5E4WNV9"/>
<dbReference type="InterPro" id="IPR014833">
    <property type="entry name" value="TnsA_N"/>
</dbReference>
<name>A0A5E4WNV9_9BURK</name>
<sequence>MESARTLCVRVRTLCRLNSSISAADVVNTTWPTSALAGSKFRLQRTRASYTTRADSFVGADMEIESKDAGTSRSTLFSSSHNLVPARNPVTPSGRGFRAKFFSPKNQRLIRCESLLEFDCLHLFEFARGVTSFVEQPKTIRYQLRGRSRRYTPDFAVDWSDGQRWLVEVKPADVLQAPANREKFERLAEVFGNQQDKFVILSDRQIRNAVRLKQIKHLLRIRYEKWLDGTADAVAPSSLENRTIAQVLNAGASGRAILHRLASREIVCSLDEEITGATRLRAFEERDDAVLFL</sequence>
<evidence type="ECO:0000313" key="2">
    <source>
        <dbReference type="EMBL" id="VVE26418.1"/>
    </source>
</evidence>
<dbReference type="Pfam" id="PF08722">
    <property type="entry name" value="Tn7_TnsA-like_N"/>
    <property type="match status" value="1"/>
</dbReference>
<organism evidence="2 3">
    <name type="scientific">Pandoraea fibrosis</name>
    <dbReference type="NCBI Taxonomy" id="1891094"/>
    <lineage>
        <taxon>Bacteria</taxon>
        <taxon>Pseudomonadati</taxon>
        <taxon>Pseudomonadota</taxon>
        <taxon>Betaproteobacteria</taxon>
        <taxon>Burkholderiales</taxon>
        <taxon>Burkholderiaceae</taxon>
        <taxon>Pandoraea</taxon>
    </lineage>
</organism>
<reference evidence="2 3" key="1">
    <citation type="submission" date="2019-08" db="EMBL/GenBank/DDBJ databases">
        <authorList>
            <person name="Peeters C."/>
        </authorList>
    </citation>
    <scope>NUCLEOTIDE SEQUENCE [LARGE SCALE GENOMIC DNA]</scope>
    <source>
        <strain evidence="2 3">LMG 31113</strain>
    </source>
</reference>
<evidence type="ECO:0000313" key="3">
    <source>
        <dbReference type="Proteomes" id="UP000382577"/>
    </source>
</evidence>
<accession>A0A5E4WNV9</accession>
<evidence type="ECO:0000259" key="1">
    <source>
        <dbReference type="Pfam" id="PF08722"/>
    </source>
</evidence>
<dbReference type="Proteomes" id="UP000382577">
    <property type="component" value="Unassembled WGS sequence"/>
</dbReference>
<feature type="domain" description="TnsA endonuclease N-terminal" evidence="1">
    <location>
        <begin position="130"/>
        <end position="202"/>
    </location>
</feature>
<gene>
    <name evidence="2" type="ORF">PFI31113_03378</name>
</gene>
<dbReference type="Gene3D" id="3.40.91.30">
    <property type="match status" value="1"/>
</dbReference>